<comment type="caution">
    <text evidence="1">The sequence shown here is derived from an EMBL/GenBank/DDBJ whole genome shotgun (WGS) entry which is preliminary data.</text>
</comment>
<name>A0A545T8P1_9GAMM</name>
<organism evidence="1 2">
    <name type="scientific">Aliikangiella marina</name>
    <dbReference type="NCBI Taxonomy" id="1712262"/>
    <lineage>
        <taxon>Bacteria</taxon>
        <taxon>Pseudomonadati</taxon>
        <taxon>Pseudomonadota</taxon>
        <taxon>Gammaproteobacteria</taxon>
        <taxon>Oceanospirillales</taxon>
        <taxon>Pleioneaceae</taxon>
        <taxon>Aliikangiella</taxon>
    </lineage>
</organism>
<reference evidence="1 2" key="1">
    <citation type="submission" date="2019-06" db="EMBL/GenBank/DDBJ databases">
        <title>Draft genome of Aliikangiella marina GYP-15.</title>
        <authorList>
            <person name="Wang G."/>
        </authorList>
    </citation>
    <scope>NUCLEOTIDE SEQUENCE [LARGE SCALE GENOMIC DNA]</scope>
    <source>
        <strain evidence="1 2">GYP-15</strain>
    </source>
</reference>
<keyword evidence="2" id="KW-1185">Reference proteome</keyword>
<dbReference type="RefSeq" id="WP_142942279.1">
    <property type="nucleotide sequence ID" value="NZ_VIKR01000003.1"/>
</dbReference>
<accession>A0A545T8P1</accession>
<dbReference type="EMBL" id="VIKR01000003">
    <property type="protein sequence ID" value="TQV73571.1"/>
    <property type="molecule type" value="Genomic_DNA"/>
</dbReference>
<proteinExistence type="predicted"/>
<dbReference type="AlphaFoldDB" id="A0A545T8P1"/>
<evidence type="ECO:0000313" key="1">
    <source>
        <dbReference type="EMBL" id="TQV73571.1"/>
    </source>
</evidence>
<sequence>MILKNKLKKEMLLLKRERTDNYNFFQEKFKSMIPEDSFEILDCDLMNIVWLNLLSLGIESRKKAVELGAVSKEITEEFPIALKQISSLIRDSRLDPIIVLPDSWQRTGGFSINSQELANSLERIMYIYDDDLIVISNDFSNILYISGDRSGEKLYTLDVICFGDKWNSKPNN</sequence>
<dbReference type="Proteomes" id="UP000317839">
    <property type="component" value="Unassembled WGS sequence"/>
</dbReference>
<evidence type="ECO:0000313" key="2">
    <source>
        <dbReference type="Proteomes" id="UP000317839"/>
    </source>
</evidence>
<protein>
    <submittedName>
        <fullName evidence="1">Uncharacterized protein</fullName>
    </submittedName>
</protein>
<gene>
    <name evidence="1" type="ORF">FLL45_11905</name>
</gene>